<feature type="region of interest" description="Disordered" evidence="1">
    <location>
        <begin position="364"/>
        <end position="395"/>
    </location>
</feature>
<comment type="caution">
    <text evidence="2">The sequence shown here is derived from an EMBL/GenBank/DDBJ whole genome shotgun (WGS) entry which is preliminary data.</text>
</comment>
<evidence type="ECO:0000256" key="1">
    <source>
        <dbReference type="SAM" id="MobiDB-lite"/>
    </source>
</evidence>
<dbReference type="EMBL" id="BMAW01084288">
    <property type="protein sequence ID" value="GFU37799.1"/>
    <property type="molecule type" value="Genomic_DNA"/>
</dbReference>
<feature type="compositionally biased region" description="Polar residues" evidence="1">
    <location>
        <begin position="40"/>
        <end position="49"/>
    </location>
</feature>
<sequence>MKPLLHSNKIPKASKQSIIPHYHKKLKKDISELSKRNNNKTHPNTNFGNDENKNLGAFKSGQSGEFSYVNDERRNTSHTNELPKNNTLKVTPSYFDQNKDTQETNTHFTPNSVKNNSLKDQPDILNINHEKEMSDNRTRNSDEGYNITPNKTTANNTLYQNFTNHSSTESSSTFSGRSETYINNNDASNDEPYVITQDTTTLDQYHDIGNMTKRFGNSKHSINSFKNTKNSEDFESTGYKLNDASTNTGVFRDQRTEEISRYSSHRGNNTTSNKRAVVLKRSFEMEDTLNNARRNSAYIYFPKVINSVFPNKMVYKKRYLDGTVPINQNNMRHISGIKTRSKNSVDIFSDENIAPMDQNNVRYSSEIKTRSKNPVDNLSDDRYDEEYDDDEDYFK</sequence>
<protein>
    <submittedName>
        <fullName evidence="2">Uncharacterized protein</fullName>
    </submittedName>
</protein>
<dbReference type="AlphaFoldDB" id="A0A8X6UPT5"/>
<evidence type="ECO:0000313" key="2">
    <source>
        <dbReference type="EMBL" id="GFU37799.1"/>
    </source>
</evidence>
<dbReference type="Proteomes" id="UP000887013">
    <property type="component" value="Unassembled WGS sequence"/>
</dbReference>
<organism evidence="2 3">
    <name type="scientific">Nephila pilipes</name>
    <name type="common">Giant wood spider</name>
    <name type="synonym">Nephila maculata</name>
    <dbReference type="NCBI Taxonomy" id="299642"/>
    <lineage>
        <taxon>Eukaryota</taxon>
        <taxon>Metazoa</taxon>
        <taxon>Ecdysozoa</taxon>
        <taxon>Arthropoda</taxon>
        <taxon>Chelicerata</taxon>
        <taxon>Arachnida</taxon>
        <taxon>Araneae</taxon>
        <taxon>Araneomorphae</taxon>
        <taxon>Entelegynae</taxon>
        <taxon>Araneoidea</taxon>
        <taxon>Nephilidae</taxon>
        <taxon>Nephila</taxon>
    </lineage>
</organism>
<evidence type="ECO:0000313" key="3">
    <source>
        <dbReference type="Proteomes" id="UP000887013"/>
    </source>
</evidence>
<feature type="compositionally biased region" description="Polar residues" evidence="1">
    <location>
        <begin position="103"/>
        <end position="119"/>
    </location>
</feature>
<accession>A0A8X6UPT5</accession>
<gene>
    <name evidence="2" type="ORF">NPIL_603401</name>
</gene>
<keyword evidence="3" id="KW-1185">Reference proteome</keyword>
<reference evidence="2" key="1">
    <citation type="submission" date="2020-08" db="EMBL/GenBank/DDBJ databases">
        <title>Multicomponent nature underlies the extraordinary mechanical properties of spider dragline silk.</title>
        <authorList>
            <person name="Kono N."/>
            <person name="Nakamura H."/>
            <person name="Mori M."/>
            <person name="Yoshida Y."/>
            <person name="Ohtoshi R."/>
            <person name="Malay A.D."/>
            <person name="Moran D.A.P."/>
            <person name="Tomita M."/>
            <person name="Numata K."/>
            <person name="Arakawa K."/>
        </authorList>
    </citation>
    <scope>NUCLEOTIDE SEQUENCE</scope>
</reference>
<feature type="region of interest" description="Disordered" evidence="1">
    <location>
        <begin position="97"/>
        <end position="155"/>
    </location>
</feature>
<name>A0A8X6UPT5_NEPPI</name>
<feature type="region of interest" description="Disordered" evidence="1">
    <location>
        <begin position="34"/>
        <end position="63"/>
    </location>
</feature>
<feature type="compositionally biased region" description="Basic and acidic residues" evidence="1">
    <location>
        <begin position="128"/>
        <end position="142"/>
    </location>
</feature>
<feature type="compositionally biased region" description="Acidic residues" evidence="1">
    <location>
        <begin position="382"/>
        <end position="395"/>
    </location>
</feature>
<feature type="region of interest" description="Disordered" evidence="1">
    <location>
        <begin position="1"/>
        <end position="22"/>
    </location>
</feature>
<proteinExistence type="predicted"/>